<dbReference type="GO" id="GO:0006351">
    <property type="term" value="P:DNA-templated transcription"/>
    <property type="evidence" value="ECO:0007669"/>
    <property type="project" value="InterPro"/>
</dbReference>
<comment type="caution">
    <text evidence="2">The sequence shown here is derived from an EMBL/GenBank/DDBJ whole genome shotgun (WGS) entry which is preliminary data.</text>
</comment>
<sequence length="162" mass="18422">MNKGQCVSLPNAPYVVRLLVVPQFGLKDKYVVVIRMPSLGPGNTIALKVVDHPIWTYPCFGFPLERTQSLNADFEGDEANLYLTVNHQSQAECMALLSAEVDMSDTILGLKLAPSQDMLVAYYMYFDTIDFLPYKHPDLKQTFQVFFNLFGSSKTFQFFEQM</sequence>
<evidence type="ECO:0000313" key="2">
    <source>
        <dbReference type="EMBL" id="GBM82395.1"/>
    </source>
</evidence>
<protein>
    <recommendedName>
        <fullName evidence="1">RNA polymerase alpha subunit domain-containing protein</fullName>
    </recommendedName>
</protein>
<dbReference type="AlphaFoldDB" id="A0A4Y2IXK6"/>
<accession>A0A4Y2IXK6</accession>
<evidence type="ECO:0000313" key="3">
    <source>
        <dbReference type="Proteomes" id="UP000499080"/>
    </source>
</evidence>
<dbReference type="OrthoDB" id="6414038at2759"/>
<dbReference type="Pfam" id="PF00623">
    <property type="entry name" value="RNA_pol_Rpb1_2"/>
    <property type="match status" value="1"/>
</dbReference>
<dbReference type="SUPFAM" id="SSF64484">
    <property type="entry name" value="beta and beta-prime subunits of DNA dependent RNA-polymerase"/>
    <property type="match status" value="1"/>
</dbReference>
<proteinExistence type="predicted"/>
<organism evidence="2 3">
    <name type="scientific">Araneus ventricosus</name>
    <name type="common">Orbweaver spider</name>
    <name type="synonym">Epeira ventricosa</name>
    <dbReference type="NCBI Taxonomy" id="182803"/>
    <lineage>
        <taxon>Eukaryota</taxon>
        <taxon>Metazoa</taxon>
        <taxon>Ecdysozoa</taxon>
        <taxon>Arthropoda</taxon>
        <taxon>Chelicerata</taxon>
        <taxon>Arachnida</taxon>
        <taxon>Araneae</taxon>
        <taxon>Araneomorphae</taxon>
        <taxon>Entelegynae</taxon>
        <taxon>Araneoidea</taxon>
        <taxon>Araneidae</taxon>
        <taxon>Araneus</taxon>
    </lineage>
</organism>
<evidence type="ECO:0000259" key="1">
    <source>
        <dbReference type="Pfam" id="PF00623"/>
    </source>
</evidence>
<gene>
    <name evidence="2" type="ORF">AVEN_84823_1</name>
</gene>
<dbReference type="EMBL" id="BGPR01003008">
    <property type="protein sequence ID" value="GBM82395.1"/>
    <property type="molecule type" value="Genomic_DNA"/>
</dbReference>
<dbReference type="InterPro" id="IPR000722">
    <property type="entry name" value="RNA_pol_asu"/>
</dbReference>
<keyword evidence="3" id="KW-1185">Reference proteome</keyword>
<name>A0A4Y2IXK6_ARAVE</name>
<dbReference type="Gene3D" id="2.40.40.20">
    <property type="match status" value="1"/>
</dbReference>
<dbReference type="Proteomes" id="UP000499080">
    <property type="component" value="Unassembled WGS sequence"/>
</dbReference>
<dbReference type="GO" id="GO:0003677">
    <property type="term" value="F:DNA binding"/>
    <property type="evidence" value="ECO:0007669"/>
    <property type="project" value="InterPro"/>
</dbReference>
<dbReference type="GO" id="GO:0003899">
    <property type="term" value="F:DNA-directed RNA polymerase activity"/>
    <property type="evidence" value="ECO:0007669"/>
    <property type="project" value="InterPro"/>
</dbReference>
<reference evidence="2 3" key="1">
    <citation type="journal article" date="2019" name="Sci. Rep.">
        <title>Orb-weaving spider Araneus ventricosus genome elucidates the spidroin gene catalogue.</title>
        <authorList>
            <person name="Kono N."/>
            <person name="Nakamura H."/>
            <person name="Ohtoshi R."/>
            <person name="Moran D.A.P."/>
            <person name="Shinohara A."/>
            <person name="Yoshida Y."/>
            <person name="Fujiwara M."/>
            <person name="Mori M."/>
            <person name="Tomita M."/>
            <person name="Arakawa K."/>
        </authorList>
    </citation>
    <scope>NUCLEOTIDE SEQUENCE [LARGE SCALE GENOMIC DNA]</scope>
</reference>
<feature type="domain" description="RNA polymerase alpha subunit" evidence="1">
    <location>
        <begin position="27"/>
        <end position="98"/>
    </location>
</feature>